<comment type="caution">
    <text evidence="13">The sequence shown here is derived from an EMBL/GenBank/DDBJ whole genome shotgun (WGS) entry which is preliminary data.</text>
</comment>
<keyword evidence="14" id="KW-1185">Reference proteome</keyword>
<dbReference type="RefSeq" id="WP_120467042.1">
    <property type="nucleotide sequence ID" value="NZ_RAYQ01000003.1"/>
</dbReference>
<dbReference type="SUPFAM" id="SSF46689">
    <property type="entry name" value="Homeodomain-like"/>
    <property type="match status" value="1"/>
</dbReference>
<evidence type="ECO:0000256" key="6">
    <source>
        <dbReference type="ARBA" id="ARBA00023015"/>
    </source>
</evidence>
<keyword evidence="6" id="KW-0805">Transcription regulation</keyword>
<dbReference type="PANTHER" id="PTHR42713">
    <property type="entry name" value="HISTIDINE KINASE-RELATED"/>
    <property type="match status" value="1"/>
</dbReference>
<keyword evidence="5" id="KW-0902">Two-component regulatory system</keyword>
<accession>A0A3A9AP43</accession>
<dbReference type="Pfam" id="PF00072">
    <property type="entry name" value="Response_reg"/>
    <property type="match status" value="1"/>
</dbReference>
<evidence type="ECO:0000259" key="12">
    <source>
        <dbReference type="PROSITE" id="PS50110"/>
    </source>
</evidence>
<evidence type="ECO:0000259" key="11">
    <source>
        <dbReference type="PROSITE" id="PS01124"/>
    </source>
</evidence>
<dbReference type="Proteomes" id="UP000280696">
    <property type="component" value="Unassembled WGS sequence"/>
</dbReference>
<dbReference type="SMART" id="SM00448">
    <property type="entry name" value="REC"/>
    <property type="match status" value="1"/>
</dbReference>
<dbReference type="GO" id="GO:0003700">
    <property type="term" value="F:DNA-binding transcription factor activity"/>
    <property type="evidence" value="ECO:0007669"/>
    <property type="project" value="InterPro"/>
</dbReference>
<evidence type="ECO:0000256" key="5">
    <source>
        <dbReference type="ARBA" id="ARBA00023012"/>
    </source>
</evidence>
<sequence length="255" mass="29424">MLKMNILIVDDERLILTGLKSCIEKIADVSCTVQTSTSGRQALQILEFFPADLMITDVEMPGISGLDLIMKARQQNLCHRFMILSGYDKFEYARTAIKYGVKDYLLKPVDKDELRASICTIAREMKEHTDLKLIEKYNSYFPHIGQESIPSPLQKCVSFIAANYNHDISLSMLSEHIGKTENYICNLFRKEWDTTFLEIVNETRLREALYLLIYQPSLPIRDISLKVGYKTERQLFRLFKTKLGLTPLQIRNSPS</sequence>
<dbReference type="InterPro" id="IPR051552">
    <property type="entry name" value="HptR"/>
</dbReference>
<evidence type="ECO:0000313" key="13">
    <source>
        <dbReference type="EMBL" id="RKI93162.1"/>
    </source>
</evidence>
<feature type="domain" description="HTH araC/xylS-type" evidence="11">
    <location>
        <begin position="154"/>
        <end position="253"/>
    </location>
</feature>
<evidence type="ECO:0000256" key="9">
    <source>
        <dbReference type="ARBA" id="ARBA00024867"/>
    </source>
</evidence>
<feature type="domain" description="Response regulatory" evidence="12">
    <location>
        <begin position="5"/>
        <end position="122"/>
    </location>
</feature>
<protein>
    <recommendedName>
        <fullName evidence="2">Stage 0 sporulation protein A homolog</fullName>
    </recommendedName>
</protein>
<dbReference type="Gene3D" id="3.40.50.2300">
    <property type="match status" value="1"/>
</dbReference>
<proteinExistence type="predicted"/>
<name>A0A3A9AP43_9FIRM</name>
<dbReference type="PROSITE" id="PS01124">
    <property type="entry name" value="HTH_ARAC_FAMILY_2"/>
    <property type="match status" value="1"/>
</dbReference>
<dbReference type="InterPro" id="IPR018062">
    <property type="entry name" value="HTH_AraC-typ_CS"/>
</dbReference>
<reference evidence="13 14" key="1">
    <citation type="submission" date="2018-09" db="EMBL/GenBank/DDBJ databases">
        <title>Murine metabolic-syndrome-specific gut microbial biobank.</title>
        <authorList>
            <person name="Liu C."/>
        </authorList>
    </citation>
    <scope>NUCLEOTIDE SEQUENCE [LARGE SCALE GENOMIC DNA]</scope>
    <source>
        <strain evidence="13 14">0.1xD8-82</strain>
    </source>
</reference>
<comment type="function">
    <text evidence="9">May play the central regulatory role in sporulation. It may be an element of the effector pathway responsible for the activation of sporulation genes in response to nutritional stress. Spo0A may act in concert with spo0H (a sigma factor) to control the expression of some genes that are critical to the sporulation process.</text>
</comment>
<keyword evidence="8" id="KW-0804">Transcription</keyword>
<dbReference type="InterPro" id="IPR009057">
    <property type="entry name" value="Homeodomain-like_sf"/>
</dbReference>
<dbReference type="InterPro" id="IPR011006">
    <property type="entry name" value="CheY-like_superfamily"/>
</dbReference>
<dbReference type="GO" id="GO:0000160">
    <property type="term" value="P:phosphorelay signal transduction system"/>
    <property type="evidence" value="ECO:0007669"/>
    <property type="project" value="UniProtKB-KW"/>
</dbReference>
<evidence type="ECO:0000256" key="4">
    <source>
        <dbReference type="ARBA" id="ARBA00022553"/>
    </source>
</evidence>
<dbReference type="SMART" id="SM00342">
    <property type="entry name" value="HTH_ARAC"/>
    <property type="match status" value="1"/>
</dbReference>
<keyword evidence="3" id="KW-0963">Cytoplasm</keyword>
<dbReference type="PROSITE" id="PS00041">
    <property type="entry name" value="HTH_ARAC_FAMILY_1"/>
    <property type="match status" value="1"/>
</dbReference>
<feature type="modified residue" description="4-aspartylphosphate" evidence="10">
    <location>
        <position position="57"/>
    </location>
</feature>
<evidence type="ECO:0000256" key="10">
    <source>
        <dbReference type="PROSITE-ProRule" id="PRU00169"/>
    </source>
</evidence>
<dbReference type="PROSITE" id="PS50110">
    <property type="entry name" value="RESPONSE_REGULATORY"/>
    <property type="match status" value="1"/>
</dbReference>
<dbReference type="GO" id="GO:0043565">
    <property type="term" value="F:sequence-specific DNA binding"/>
    <property type="evidence" value="ECO:0007669"/>
    <property type="project" value="InterPro"/>
</dbReference>
<dbReference type="GO" id="GO:0005737">
    <property type="term" value="C:cytoplasm"/>
    <property type="evidence" value="ECO:0007669"/>
    <property type="project" value="UniProtKB-SubCell"/>
</dbReference>
<dbReference type="InterPro" id="IPR018060">
    <property type="entry name" value="HTH_AraC"/>
</dbReference>
<comment type="subcellular location">
    <subcellularLocation>
        <location evidence="1">Cytoplasm</location>
    </subcellularLocation>
</comment>
<dbReference type="OrthoDB" id="358279at2"/>
<dbReference type="Gene3D" id="1.10.10.60">
    <property type="entry name" value="Homeodomain-like"/>
    <property type="match status" value="2"/>
</dbReference>
<dbReference type="PANTHER" id="PTHR42713:SF3">
    <property type="entry name" value="TRANSCRIPTIONAL REGULATORY PROTEIN HPTR"/>
    <property type="match status" value="1"/>
</dbReference>
<dbReference type="InterPro" id="IPR001789">
    <property type="entry name" value="Sig_transdc_resp-reg_receiver"/>
</dbReference>
<evidence type="ECO:0000256" key="2">
    <source>
        <dbReference type="ARBA" id="ARBA00018672"/>
    </source>
</evidence>
<keyword evidence="7" id="KW-0238">DNA-binding</keyword>
<evidence type="ECO:0000256" key="1">
    <source>
        <dbReference type="ARBA" id="ARBA00004496"/>
    </source>
</evidence>
<organism evidence="13 14">
    <name type="scientific">Parablautia intestinalis</name>
    <dbReference type="NCBI Taxonomy" id="2320100"/>
    <lineage>
        <taxon>Bacteria</taxon>
        <taxon>Bacillati</taxon>
        <taxon>Bacillota</taxon>
        <taxon>Clostridia</taxon>
        <taxon>Lachnospirales</taxon>
        <taxon>Lachnospiraceae</taxon>
        <taxon>Parablautia</taxon>
    </lineage>
</organism>
<dbReference type="Pfam" id="PF12833">
    <property type="entry name" value="HTH_18"/>
    <property type="match status" value="1"/>
</dbReference>
<dbReference type="EMBL" id="RAYQ01000003">
    <property type="protein sequence ID" value="RKI93162.1"/>
    <property type="molecule type" value="Genomic_DNA"/>
</dbReference>
<keyword evidence="4 10" id="KW-0597">Phosphoprotein</keyword>
<evidence type="ECO:0000256" key="3">
    <source>
        <dbReference type="ARBA" id="ARBA00022490"/>
    </source>
</evidence>
<evidence type="ECO:0000313" key="14">
    <source>
        <dbReference type="Proteomes" id="UP000280696"/>
    </source>
</evidence>
<gene>
    <name evidence="13" type="ORF">D7V94_04055</name>
</gene>
<dbReference type="AlphaFoldDB" id="A0A3A9AP43"/>
<evidence type="ECO:0000256" key="7">
    <source>
        <dbReference type="ARBA" id="ARBA00023125"/>
    </source>
</evidence>
<dbReference type="CDD" id="cd17536">
    <property type="entry name" value="REC_YesN-like"/>
    <property type="match status" value="1"/>
</dbReference>
<dbReference type="SUPFAM" id="SSF52172">
    <property type="entry name" value="CheY-like"/>
    <property type="match status" value="1"/>
</dbReference>
<evidence type="ECO:0000256" key="8">
    <source>
        <dbReference type="ARBA" id="ARBA00023163"/>
    </source>
</evidence>